<dbReference type="InterPro" id="IPR051396">
    <property type="entry name" value="Bact_Antivir_Def_Nuclease"/>
</dbReference>
<dbReference type="PANTHER" id="PTHR43581:SF2">
    <property type="entry name" value="EXCINUCLEASE ATPASE SUBUNIT"/>
    <property type="match status" value="1"/>
</dbReference>
<accession>A0A4E0QY50</accession>
<keyword evidence="3" id="KW-1185">Reference proteome</keyword>
<name>A0A4E0QY50_9GAMM</name>
<evidence type="ECO:0000313" key="3">
    <source>
        <dbReference type="Proteomes" id="UP000030428"/>
    </source>
</evidence>
<dbReference type="PANTHER" id="PTHR43581">
    <property type="entry name" value="ATP/GTP PHOSPHATASE"/>
    <property type="match status" value="1"/>
</dbReference>
<reference evidence="2 3" key="1">
    <citation type="journal article" date="2016" name="Front. Microbiol.">
        <title>Single-Cell (Meta-)Genomics of a Dimorphic Candidatus Thiomargarita nelsonii Reveals Genomic Plasticity.</title>
        <authorList>
            <person name="Flood B.E."/>
            <person name="Fliss P."/>
            <person name="Jones D.S."/>
            <person name="Dick G.J."/>
            <person name="Jain S."/>
            <person name="Kaster A.K."/>
            <person name="Winkel M."/>
            <person name="Mussmann M."/>
            <person name="Bailey J."/>
        </authorList>
    </citation>
    <scope>NUCLEOTIDE SEQUENCE [LARGE SCALE GENOMIC DNA]</scope>
    <source>
        <strain evidence="2">Hydrate Ridge</strain>
    </source>
</reference>
<dbReference type="InterPro" id="IPR027417">
    <property type="entry name" value="P-loop_NTPase"/>
</dbReference>
<evidence type="ECO:0000313" key="2">
    <source>
        <dbReference type="EMBL" id="TGO01931.1"/>
    </source>
</evidence>
<organism evidence="2 3">
    <name type="scientific">Candidatus Thiomargarita nelsonii</name>
    <dbReference type="NCBI Taxonomy" id="1003181"/>
    <lineage>
        <taxon>Bacteria</taxon>
        <taxon>Pseudomonadati</taxon>
        <taxon>Pseudomonadota</taxon>
        <taxon>Gammaproteobacteria</taxon>
        <taxon>Thiotrichales</taxon>
        <taxon>Thiotrichaceae</taxon>
        <taxon>Thiomargarita</taxon>
    </lineage>
</organism>
<evidence type="ECO:0000259" key="1">
    <source>
        <dbReference type="Pfam" id="PF13476"/>
    </source>
</evidence>
<protein>
    <recommendedName>
        <fullName evidence="1">Rad50/SbcC-type AAA domain-containing protein</fullName>
    </recommendedName>
</protein>
<sequence length="146" mass="16984">MEKITHIKKIEIEGLWGKYHIEWHLNPDVNILAGINGSGKSTVLNIIAGVLTGGNFVREVWLDEVKISFNDNKMLYFSSELDLKSSQFRFYGFHEEIISDVIKIHRISTLPIKTQSVTQKHYEKIKTDLDLQIFELQRAYLSYQIN</sequence>
<dbReference type="EMBL" id="JSZA02000378">
    <property type="protein sequence ID" value="TGO01931.1"/>
    <property type="molecule type" value="Genomic_DNA"/>
</dbReference>
<dbReference type="Pfam" id="PF13476">
    <property type="entry name" value="AAA_23"/>
    <property type="match status" value="1"/>
</dbReference>
<dbReference type="GO" id="GO:0016887">
    <property type="term" value="F:ATP hydrolysis activity"/>
    <property type="evidence" value="ECO:0007669"/>
    <property type="project" value="InterPro"/>
</dbReference>
<dbReference type="Gene3D" id="3.40.50.300">
    <property type="entry name" value="P-loop containing nucleotide triphosphate hydrolases"/>
    <property type="match status" value="1"/>
</dbReference>
<dbReference type="SUPFAM" id="SSF52540">
    <property type="entry name" value="P-loop containing nucleoside triphosphate hydrolases"/>
    <property type="match status" value="1"/>
</dbReference>
<dbReference type="CDD" id="cd00267">
    <property type="entry name" value="ABC_ATPase"/>
    <property type="match status" value="1"/>
</dbReference>
<dbReference type="AlphaFoldDB" id="A0A4E0QY50"/>
<dbReference type="Proteomes" id="UP000030428">
    <property type="component" value="Unassembled WGS sequence"/>
</dbReference>
<feature type="non-terminal residue" evidence="2">
    <location>
        <position position="146"/>
    </location>
</feature>
<gene>
    <name evidence="2" type="ORF">PN36_34220</name>
</gene>
<dbReference type="InterPro" id="IPR038729">
    <property type="entry name" value="Rad50/SbcC_AAA"/>
</dbReference>
<proteinExistence type="predicted"/>
<feature type="domain" description="Rad50/SbcC-type AAA" evidence="1">
    <location>
        <begin position="24"/>
        <end position="126"/>
    </location>
</feature>
<dbReference type="GO" id="GO:0006302">
    <property type="term" value="P:double-strand break repair"/>
    <property type="evidence" value="ECO:0007669"/>
    <property type="project" value="InterPro"/>
</dbReference>
<comment type="caution">
    <text evidence="2">The sequence shown here is derived from an EMBL/GenBank/DDBJ whole genome shotgun (WGS) entry which is preliminary data.</text>
</comment>